<protein>
    <recommendedName>
        <fullName evidence="4 12">Ribosomal RNA small subunit methyltransferase E</fullName>
        <ecNumber evidence="3 12">2.1.1.193</ecNumber>
    </recommendedName>
</protein>
<comment type="subcellular location">
    <subcellularLocation>
        <location evidence="1 12">Cytoplasm</location>
    </subcellularLocation>
</comment>
<dbReference type="InterPro" id="IPR046887">
    <property type="entry name" value="RsmE_PUA-like"/>
</dbReference>
<keyword evidence="7 12" id="KW-0489">Methyltransferase</keyword>
<dbReference type="NCBIfam" id="NF008692">
    <property type="entry name" value="PRK11713.1-5"/>
    <property type="match status" value="1"/>
</dbReference>
<keyword evidence="16" id="KW-1185">Reference proteome</keyword>
<evidence type="ECO:0000259" key="13">
    <source>
        <dbReference type="Pfam" id="PF04452"/>
    </source>
</evidence>
<evidence type="ECO:0000256" key="5">
    <source>
        <dbReference type="ARBA" id="ARBA00022490"/>
    </source>
</evidence>
<comment type="caution">
    <text evidence="15">The sequence shown here is derived from an EMBL/GenBank/DDBJ whole genome shotgun (WGS) entry which is preliminary data.</text>
</comment>
<evidence type="ECO:0000256" key="4">
    <source>
        <dbReference type="ARBA" id="ARBA00013673"/>
    </source>
</evidence>
<dbReference type="PIRSF" id="PIRSF015601">
    <property type="entry name" value="MTase_slr0722"/>
    <property type="match status" value="1"/>
</dbReference>
<evidence type="ECO:0000256" key="1">
    <source>
        <dbReference type="ARBA" id="ARBA00004496"/>
    </source>
</evidence>
<evidence type="ECO:0000256" key="3">
    <source>
        <dbReference type="ARBA" id="ARBA00012328"/>
    </source>
</evidence>
<dbReference type="InterPro" id="IPR015947">
    <property type="entry name" value="PUA-like_sf"/>
</dbReference>
<dbReference type="Pfam" id="PF04452">
    <property type="entry name" value="Methyltrans_RNA"/>
    <property type="match status" value="1"/>
</dbReference>
<dbReference type="PANTHER" id="PTHR30027:SF3">
    <property type="entry name" value="16S RRNA (URACIL(1498)-N(3))-METHYLTRANSFERASE"/>
    <property type="match status" value="1"/>
</dbReference>
<feature type="domain" description="Ribosomal RNA small subunit methyltransferase E PUA-like" evidence="14">
    <location>
        <begin position="18"/>
        <end position="65"/>
    </location>
</feature>
<keyword evidence="8 12" id="KW-0808">Transferase</keyword>
<dbReference type="EMBL" id="JAJJPB010000003">
    <property type="protein sequence ID" value="MCC9294218.1"/>
    <property type="molecule type" value="Genomic_DNA"/>
</dbReference>
<dbReference type="SUPFAM" id="SSF75217">
    <property type="entry name" value="alpha/beta knot"/>
    <property type="match status" value="1"/>
</dbReference>
<dbReference type="InterPro" id="IPR006700">
    <property type="entry name" value="RsmE"/>
</dbReference>
<comment type="catalytic activity">
    <reaction evidence="11 12">
        <text>uridine(1498) in 16S rRNA + S-adenosyl-L-methionine = N(3)-methyluridine(1498) in 16S rRNA + S-adenosyl-L-homocysteine + H(+)</text>
        <dbReference type="Rhea" id="RHEA:42920"/>
        <dbReference type="Rhea" id="RHEA-COMP:10283"/>
        <dbReference type="Rhea" id="RHEA-COMP:10284"/>
        <dbReference type="ChEBI" id="CHEBI:15378"/>
        <dbReference type="ChEBI" id="CHEBI:57856"/>
        <dbReference type="ChEBI" id="CHEBI:59789"/>
        <dbReference type="ChEBI" id="CHEBI:65315"/>
        <dbReference type="ChEBI" id="CHEBI:74502"/>
        <dbReference type="EC" id="2.1.1.193"/>
    </reaction>
</comment>
<name>A0ABS8N358_9CLOT</name>
<dbReference type="GO" id="GO:0008168">
    <property type="term" value="F:methyltransferase activity"/>
    <property type="evidence" value="ECO:0007669"/>
    <property type="project" value="UniProtKB-KW"/>
</dbReference>
<dbReference type="Gene3D" id="2.40.240.20">
    <property type="entry name" value="Hypothetical PUA domain-like, domain 1"/>
    <property type="match status" value="1"/>
</dbReference>
<dbReference type="EC" id="2.1.1.193" evidence="3 12"/>
<organism evidence="15 16">
    <name type="scientific">Clostridium aromativorans</name>
    <dbReference type="NCBI Taxonomy" id="2836848"/>
    <lineage>
        <taxon>Bacteria</taxon>
        <taxon>Bacillati</taxon>
        <taxon>Bacillota</taxon>
        <taxon>Clostridia</taxon>
        <taxon>Eubacteriales</taxon>
        <taxon>Clostridiaceae</taxon>
        <taxon>Clostridium</taxon>
    </lineage>
</organism>
<dbReference type="Pfam" id="PF20260">
    <property type="entry name" value="PUA_4"/>
    <property type="match status" value="1"/>
</dbReference>
<dbReference type="Gene3D" id="3.40.1280.10">
    <property type="match status" value="1"/>
</dbReference>
<evidence type="ECO:0000256" key="2">
    <source>
        <dbReference type="ARBA" id="ARBA00005528"/>
    </source>
</evidence>
<dbReference type="InterPro" id="IPR046886">
    <property type="entry name" value="RsmE_MTase_dom"/>
</dbReference>
<evidence type="ECO:0000256" key="7">
    <source>
        <dbReference type="ARBA" id="ARBA00022603"/>
    </source>
</evidence>
<feature type="domain" description="Ribosomal RNA small subunit methyltransferase E methyltransferase" evidence="13">
    <location>
        <begin position="72"/>
        <end position="240"/>
    </location>
</feature>
<dbReference type="NCBIfam" id="TIGR00046">
    <property type="entry name" value="RsmE family RNA methyltransferase"/>
    <property type="match status" value="1"/>
</dbReference>
<proteinExistence type="inferred from homology"/>
<dbReference type="RefSeq" id="WP_150358121.1">
    <property type="nucleotide sequence ID" value="NZ_JAJJPB010000003.1"/>
</dbReference>
<sequence>MNKFFVPEQDIHCNTAFIKGDDVKHINKVLRLQCGDKVNINNCDGKEFLGTIESVERESVTVKIIEEIELCNESPVKMYLFQALPKSSKMDLIVQKATEIGAYEITPVITRRVVVKVDFTQSKKAERWNKIAKEACKQCKRSRIPVVDRPIDFKGLLQSLVPMDLIFVPYENEKNLGIRNVIDSIDNRDTIKKVAVVIGPEGGFEENEIELLKNMNSHIVTLGPRIFRTETAGFVSLALLMYELGDLGGIIR</sequence>
<dbReference type="PANTHER" id="PTHR30027">
    <property type="entry name" value="RIBOSOMAL RNA SMALL SUBUNIT METHYLTRANSFERASE E"/>
    <property type="match status" value="1"/>
</dbReference>
<keyword evidence="9 12" id="KW-0949">S-adenosyl-L-methionine</keyword>
<comment type="similarity">
    <text evidence="2 12">Belongs to the RNA methyltransferase RsmE family.</text>
</comment>
<evidence type="ECO:0000256" key="8">
    <source>
        <dbReference type="ARBA" id="ARBA00022679"/>
    </source>
</evidence>
<dbReference type="InterPro" id="IPR029026">
    <property type="entry name" value="tRNA_m1G_MTases_N"/>
</dbReference>
<evidence type="ECO:0000256" key="10">
    <source>
        <dbReference type="ARBA" id="ARBA00025699"/>
    </source>
</evidence>
<dbReference type="SUPFAM" id="SSF88697">
    <property type="entry name" value="PUA domain-like"/>
    <property type="match status" value="1"/>
</dbReference>
<evidence type="ECO:0000256" key="9">
    <source>
        <dbReference type="ARBA" id="ARBA00022691"/>
    </source>
</evidence>
<keyword evidence="5 12" id="KW-0963">Cytoplasm</keyword>
<evidence type="ECO:0000313" key="15">
    <source>
        <dbReference type="EMBL" id="MCC9294218.1"/>
    </source>
</evidence>
<dbReference type="Proteomes" id="UP001165422">
    <property type="component" value="Unassembled WGS sequence"/>
</dbReference>
<dbReference type="GO" id="GO:0032259">
    <property type="term" value="P:methylation"/>
    <property type="evidence" value="ECO:0007669"/>
    <property type="project" value="UniProtKB-KW"/>
</dbReference>
<evidence type="ECO:0000256" key="12">
    <source>
        <dbReference type="PIRNR" id="PIRNR015601"/>
    </source>
</evidence>
<evidence type="ECO:0000256" key="6">
    <source>
        <dbReference type="ARBA" id="ARBA00022552"/>
    </source>
</evidence>
<gene>
    <name evidence="15" type="ORF">LN736_04950</name>
</gene>
<dbReference type="CDD" id="cd18084">
    <property type="entry name" value="RsmE-like"/>
    <property type="match status" value="1"/>
</dbReference>
<dbReference type="InterPro" id="IPR029028">
    <property type="entry name" value="Alpha/beta_knot_MTases"/>
</dbReference>
<keyword evidence="6 12" id="KW-0698">rRNA processing</keyword>
<reference evidence="15" key="1">
    <citation type="submission" date="2021-11" db="EMBL/GenBank/DDBJ databases">
        <authorList>
            <person name="Qingchun L."/>
            <person name="Dong Z."/>
            <person name="Zongwei Q."/>
            <person name="Jia Z."/>
            <person name="Duotao L."/>
        </authorList>
    </citation>
    <scope>NUCLEOTIDE SEQUENCE</scope>
    <source>
        <strain evidence="15">WLY-B-L2</strain>
    </source>
</reference>
<evidence type="ECO:0000256" key="11">
    <source>
        <dbReference type="ARBA" id="ARBA00047944"/>
    </source>
</evidence>
<evidence type="ECO:0000313" key="16">
    <source>
        <dbReference type="Proteomes" id="UP001165422"/>
    </source>
</evidence>
<accession>A0ABS8N358</accession>
<evidence type="ECO:0000259" key="14">
    <source>
        <dbReference type="Pfam" id="PF20260"/>
    </source>
</evidence>
<comment type="function">
    <text evidence="10 12">Specifically methylates the N3 position of the uracil ring of uridine 1498 (m3U1498) in 16S rRNA. Acts on the fully assembled 30S ribosomal subunit.</text>
</comment>